<proteinExistence type="predicted"/>
<dbReference type="Proteomes" id="UP000250918">
    <property type="component" value="Unassembled WGS sequence"/>
</dbReference>
<dbReference type="EMBL" id="PQAP01000180">
    <property type="protein sequence ID" value="PWB69068.1"/>
    <property type="molecule type" value="Genomic_DNA"/>
</dbReference>
<protein>
    <submittedName>
        <fullName evidence="1">Uncharacterized protein</fullName>
    </submittedName>
</protein>
<accession>A0A855X411</accession>
<dbReference type="AlphaFoldDB" id="A0A855X411"/>
<reference evidence="1 2" key="1">
    <citation type="journal article" date="2018" name="ISME J.">
        <title>A methanotrophic archaeon couples anaerobic oxidation of methane to Fe(III) reduction.</title>
        <authorList>
            <person name="Cai C."/>
            <person name="Leu A.O."/>
            <person name="Xie G.J."/>
            <person name="Guo J."/>
            <person name="Feng Y."/>
            <person name="Zhao J.X."/>
            <person name="Tyson G.W."/>
            <person name="Yuan Z."/>
            <person name="Hu S."/>
        </authorList>
    </citation>
    <scope>NUCLEOTIDE SEQUENCE [LARGE SCALE GENOMIC DNA]</scope>
    <source>
        <strain evidence="1">FeB_12</strain>
    </source>
</reference>
<organism evidence="1 2">
    <name type="scientific">candidate division GN15 bacterium</name>
    <dbReference type="NCBI Taxonomy" id="2072418"/>
    <lineage>
        <taxon>Bacteria</taxon>
        <taxon>candidate division GN15</taxon>
    </lineage>
</organism>
<gene>
    <name evidence="1" type="ORF">C3F09_10710</name>
</gene>
<evidence type="ECO:0000313" key="2">
    <source>
        <dbReference type="Proteomes" id="UP000250918"/>
    </source>
</evidence>
<sequence length="130" mass="14492">MGEQAKAFREMLAAERTEEIDFDRLAAWLESVEPELRDAQARSEDLALLRQDYEGRIAGMAKAMAAVDRSGKGYEVALTSLETLSRMSGEELVACYRKTAARFRDMFPTSFGLRPGAMARGRAADMSVYK</sequence>
<name>A0A855X411_9BACT</name>
<comment type="caution">
    <text evidence="1">The sequence shown here is derived from an EMBL/GenBank/DDBJ whole genome shotgun (WGS) entry which is preliminary data.</text>
</comment>
<evidence type="ECO:0000313" key="1">
    <source>
        <dbReference type="EMBL" id="PWB69068.1"/>
    </source>
</evidence>